<dbReference type="Bgee" id="WBGene00006009">
    <property type="expression patterns" value="Expressed in adult organism"/>
</dbReference>
<dbReference type="AlphaFoldDB" id="O18106"/>
<dbReference type="SMR" id="O18106"/>
<dbReference type="AGR" id="WB:WBGene00006009"/>
<dbReference type="CTD" id="188681"/>
<feature type="transmembrane region" description="Helical" evidence="1">
    <location>
        <begin position="58"/>
        <end position="77"/>
    </location>
</feature>
<dbReference type="RefSeq" id="NP_496675.2">
    <property type="nucleotide sequence ID" value="NM_064274.3"/>
</dbReference>
<sequence>MSSVLDEFLYSEFSTPSTRTVSAVMLIVVSIIGSIMNVLIFIATFFRVTKRDGFLKICCFNSFGSCIVCIGYLAFPVPSLLLEDPPNHWLNAAMGQFIAWFGWSIGPLSQILLTVNRIIAVYFPLLYMKKYRYNPTNVGIGFSFFVAFILLVSFFPEGCHYLFNRDYLGWVGEFTPCIDIMQKTFLVVMMTICALTTCCSVLLFIKLIIHSPNFRVSNAQLANRHRKNRKLIIQAIVQSILIIVDSLNSTITYNLFPNLFFQFITLSFSMVFLRTLEGFVVFSINETINEEVKKMLRMKSSASNVFIVPKRSMSTGQRNYARQSQSIP</sequence>
<feature type="transmembrane region" description="Helical" evidence="1">
    <location>
        <begin position="185"/>
        <end position="209"/>
    </location>
</feature>
<feature type="transmembrane region" description="Helical" evidence="1">
    <location>
        <begin position="20"/>
        <end position="46"/>
    </location>
</feature>
<dbReference type="OrthoDB" id="5829032at2759"/>
<dbReference type="Gene3D" id="1.20.1070.10">
    <property type="entry name" value="Rhodopsin 7-helix transmembrane proteins"/>
    <property type="match status" value="1"/>
</dbReference>
<keyword evidence="1" id="KW-0472">Membrane</keyword>
<dbReference type="InterPro" id="IPR019430">
    <property type="entry name" value="7TM_GPCR_serpentine_rcpt_Srx"/>
</dbReference>
<dbReference type="SUPFAM" id="SSF81321">
    <property type="entry name" value="Family A G protein-coupled receptor-like"/>
    <property type="match status" value="1"/>
</dbReference>
<dbReference type="UCSC" id="T21B4.12">
    <property type="organism name" value="c. elegans"/>
</dbReference>
<dbReference type="InParanoid" id="O18106"/>
<dbReference type="EMBL" id="BX284602">
    <property type="protein sequence ID" value="CAB03379.2"/>
    <property type="molecule type" value="Genomic_DNA"/>
</dbReference>
<organism evidence="3 4">
    <name type="scientific">Caenorhabditis elegans</name>
    <dbReference type="NCBI Taxonomy" id="6239"/>
    <lineage>
        <taxon>Eukaryota</taxon>
        <taxon>Metazoa</taxon>
        <taxon>Ecdysozoa</taxon>
        <taxon>Nematoda</taxon>
        <taxon>Chromadorea</taxon>
        <taxon>Rhabditida</taxon>
        <taxon>Rhabditina</taxon>
        <taxon>Rhabditomorpha</taxon>
        <taxon>Rhabditoidea</taxon>
        <taxon>Rhabditidae</taxon>
        <taxon>Peloderinae</taxon>
        <taxon>Caenorhabditis</taxon>
    </lineage>
</organism>
<keyword evidence="1" id="KW-1133">Transmembrane helix</keyword>
<dbReference type="GeneID" id="188681"/>
<feature type="transmembrane region" description="Helical" evidence="1">
    <location>
        <begin position="137"/>
        <end position="155"/>
    </location>
</feature>
<keyword evidence="1" id="KW-0812">Transmembrane</keyword>
<protein>
    <submittedName>
        <fullName evidence="3">7TM GPCR serpentine receptor class x (Srx) domain-containing protein</fullName>
    </submittedName>
</protein>
<proteinExistence type="predicted"/>
<keyword evidence="3" id="KW-0675">Receptor</keyword>
<dbReference type="PANTHER" id="PTHR47754:SF1">
    <property type="entry name" value="7TM GPCR SERPENTINE RECEPTOR CLASS X (SRX) DOMAIN-CONTAINING PROTEIN"/>
    <property type="match status" value="1"/>
</dbReference>
<feature type="transmembrane region" description="Helical" evidence="1">
    <location>
        <begin position="230"/>
        <end position="247"/>
    </location>
</feature>
<dbReference type="PANTHER" id="PTHR47754">
    <property type="entry name" value="SERPENTINE RECEPTOR, CLASS X-RELATED"/>
    <property type="match status" value="1"/>
</dbReference>
<dbReference type="PhylomeDB" id="O18106"/>
<keyword evidence="4" id="KW-1185">Reference proteome</keyword>
<dbReference type="Proteomes" id="UP000001940">
    <property type="component" value="Chromosome II"/>
</dbReference>
<reference evidence="3 4" key="1">
    <citation type="journal article" date="1998" name="Science">
        <title>Genome sequence of the nematode C. elegans: a platform for investigating biology.</title>
        <authorList>
            <consortium name="The C. elegans sequencing consortium"/>
            <person name="Sulson J.E."/>
            <person name="Waterston R."/>
        </authorList>
    </citation>
    <scope>NUCLEOTIDE SEQUENCE [LARGE SCALE GENOMIC DNA]</scope>
    <source>
        <strain evidence="3 4">Bristol N2</strain>
    </source>
</reference>
<evidence type="ECO:0000256" key="1">
    <source>
        <dbReference type="SAM" id="Phobius"/>
    </source>
</evidence>
<evidence type="ECO:0000313" key="3">
    <source>
        <dbReference type="EMBL" id="CAB03379.2"/>
    </source>
</evidence>
<gene>
    <name evidence="3 5" type="primary">srx-118</name>
    <name evidence="3" type="ORF">CELE_T21B4.12</name>
    <name evidence="5" type="ORF">T21B4.12</name>
</gene>
<dbReference type="eggNOG" id="ENOG502T3PX">
    <property type="taxonomic scope" value="Eukaryota"/>
</dbReference>
<evidence type="ECO:0000259" key="2">
    <source>
        <dbReference type="Pfam" id="PF10328"/>
    </source>
</evidence>
<accession>O18106</accession>
<dbReference type="PIR" id="T25058">
    <property type="entry name" value="T25058"/>
</dbReference>
<dbReference type="FunCoup" id="O18106">
    <property type="interactions" value="8"/>
</dbReference>
<dbReference type="PaxDb" id="6239-T21B4.12"/>
<evidence type="ECO:0000313" key="5">
    <source>
        <dbReference type="WormBase" id="T21B4.12"/>
    </source>
</evidence>
<dbReference type="HOGENOM" id="CLU_070417_0_0_1"/>
<feature type="transmembrane region" description="Helical" evidence="1">
    <location>
        <begin position="97"/>
        <end position="125"/>
    </location>
</feature>
<feature type="transmembrane region" description="Helical" evidence="1">
    <location>
        <begin position="259"/>
        <end position="284"/>
    </location>
</feature>
<dbReference type="KEGG" id="cel:CELE_T21B4.12"/>
<evidence type="ECO:0000313" key="4">
    <source>
        <dbReference type="Proteomes" id="UP000001940"/>
    </source>
</evidence>
<feature type="domain" description="7TM GPCR serpentine receptor class x (Srx)" evidence="2">
    <location>
        <begin position="27"/>
        <end position="285"/>
    </location>
</feature>
<name>O18106_CAEEL</name>
<dbReference type="WormBase" id="T21B4.12">
    <property type="protein sequence ID" value="CE36326"/>
    <property type="gene ID" value="WBGene00006009"/>
    <property type="gene designation" value="srx-118"/>
</dbReference>
<dbReference type="Pfam" id="PF10328">
    <property type="entry name" value="7TM_GPCR_Srx"/>
    <property type="match status" value="1"/>
</dbReference>